<dbReference type="Proteomes" id="UP000477651">
    <property type="component" value="Unassembled WGS sequence"/>
</dbReference>
<accession>A0A6L9Y7Q4</accession>
<evidence type="ECO:0000313" key="5">
    <source>
        <dbReference type="Proteomes" id="UP000477651"/>
    </source>
</evidence>
<dbReference type="EMBL" id="JAAGYR010000021">
    <property type="protein sequence ID" value="NEN76552.1"/>
    <property type="molecule type" value="Genomic_DNA"/>
</dbReference>
<protein>
    <submittedName>
        <fullName evidence="4">DUF3944 domain-containing protein</fullName>
    </submittedName>
</protein>
<proteinExistence type="inferred from homology"/>
<dbReference type="Pfam" id="PF03981">
    <property type="entry name" value="Ubiq_cyt_C_chap"/>
    <property type="match status" value="1"/>
</dbReference>
<feature type="domain" description="Ubiquinol-cytochrome c chaperone" evidence="2">
    <location>
        <begin position="54"/>
        <end position="226"/>
    </location>
</feature>
<comment type="similarity">
    <text evidence="1">Belongs to the UPF0174 family.</text>
</comment>
<dbReference type="Pfam" id="PF13099">
    <property type="entry name" value="DUF3944"/>
    <property type="match status" value="1"/>
</dbReference>
<evidence type="ECO:0000259" key="2">
    <source>
        <dbReference type="Pfam" id="PF03981"/>
    </source>
</evidence>
<evidence type="ECO:0000259" key="3">
    <source>
        <dbReference type="Pfam" id="PF13099"/>
    </source>
</evidence>
<dbReference type="RefSeq" id="WP_163764942.1">
    <property type="nucleotide sequence ID" value="NZ_JAAGYR010000021.1"/>
</dbReference>
<dbReference type="AlphaFoldDB" id="A0A6L9Y7Q4"/>
<dbReference type="InterPro" id="IPR021150">
    <property type="entry name" value="Ubiq_cyt_c_chap"/>
</dbReference>
<name>A0A6L9Y7Q4_9BURK</name>
<gene>
    <name evidence="4" type="ORF">F9B74_09560</name>
</gene>
<sequence>MAYRDDPDLAFLGTLNSEELNDLVYLIIHDKDGERRWTETLTVNEKYKRYAPNHSKYWQEIAEEIQHFGGNTFINIFRNAGVPYKEILCDVCDKLKVNYHKYASTKQIEQNLLMKILQQALEEMSPSQLKTLATEIGLDNISIPSAQAMTSIFLAIFRAGGFKSYQITVIIANAVLKTLIGRGLSFASNTLLTRTAAILTGPIGWAITALWTLIDIAGPAYRVTIPAVIQVIYLRSLSENRTEIEKINQIDISKINL</sequence>
<keyword evidence="5" id="KW-1185">Reference proteome</keyword>
<comment type="caution">
    <text evidence="4">The sequence shown here is derived from an EMBL/GenBank/DDBJ whole genome shotgun (WGS) entry which is preliminary data.</text>
</comment>
<feature type="domain" description="DUF3944" evidence="3">
    <location>
        <begin position="3"/>
        <end position="37"/>
    </location>
</feature>
<reference evidence="4 5" key="1">
    <citation type="submission" date="2020-02" db="EMBL/GenBank/DDBJ databases">
        <title>Pelistega sp. NLN82 were isolated from wild rodents of the Hainan Island.</title>
        <authorList>
            <person name="Niu N."/>
            <person name="Zhou J."/>
        </authorList>
    </citation>
    <scope>NUCLEOTIDE SEQUENCE [LARGE SCALE GENOMIC DNA]</scope>
    <source>
        <strain evidence="4 5">NLN82</strain>
    </source>
</reference>
<evidence type="ECO:0000313" key="4">
    <source>
        <dbReference type="EMBL" id="NEN76552.1"/>
    </source>
</evidence>
<organism evidence="4 5">
    <name type="scientific">Pelistega ratti</name>
    <dbReference type="NCBI Taxonomy" id="2652177"/>
    <lineage>
        <taxon>Bacteria</taxon>
        <taxon>Pseudomonadati</taxon>
        <taxon>Pseudomonadota</taxon>
        <taxon>Betaproteobacteria</taxon>
        <taxon>Burkholderiales</taxon>
        <taxon>Alcaligenaceae</taxon>
        <taxon>Pelistega</taxon>
    </lineage>
</organism>
<dbReference type="InterPro" id="IPR025217">
    <property type="entry name" value="DUF3944"/>
</dbReference>
<evidence type="ECO:0000256" key="1">
    <source>
        <dbReference type="ARBA" id="ARBA00006436"/>
    </source>
</evidence>